<evidence type="ECO:0000313" key="2">
    <source>
        <dbReference type="EMBL" id="GIO56671.1"/>
    </source>
</evidence>
<proteinExistence type="predicted"/>
<keyword evidence="3" id="KW-1185">Reference proteome</keyword>
<dbReference type="EMBL" id="BORU01000003">
    <property type="protein sequence ID" value="GIO56671.1"/>
    <property type="molecule type" value="Genomic_DNA"/>
</dbReference>
<comment type="caution">
    <text evidence="2">The sequence shown here is derived from an EMBL/GenBank/DDBJ whole genome shotgun (WGS) entry which is preliminary data.</text>
</comment>
<protein>
    <submittedName>
        <fullName evidence="2">Tail Collar domain-containing protein</fullName>
    </submittedName>
</protein>
<dbReference type="InterPro" id="IPR011083">
    <property type="entry name" value="Phage_tail_collar_dom"/>
</dbReference>
<organism evidence="2 3">
    <name type="scientific">Paenibacillus cineris</name>
    <dbReference type="NCBI Taxonomy" id="237530"/>
    <lineage>
        <taxon>Bacteria</taxon>
        <taxon>Bacillati</taxon>
        <taxon>Bacillota</taxon>
        <taxon>Bacilli</taxon>
        <taxon>Bacillales</taxon>
        <taxon>Paenibacillaceae</taxon>
        <taxon>Paenibacillus</taxon>
    </lineage>
</organism>
<sequence length="166" mass="17274">MFAGNYAPRGWAICDGSLLPIQSNTLLFSVLGAQFGGNGTTNFALPDMRGCAPMHQGEGPGLTPRSFTGKGGDATVTLDMTQMPNHTHTAKSVSTATLTTQDPTGAVPAYTGGRGGSSIYSATPSVQMNSVAVGAQGENQPHNNMQPYVMLNFIIALEGVFPPKQQ</sequence>
<dbReference type="SUPFAM" id="SSF88874">
    <property type="entry name" value="Receptor-binding domain of short tail fibre protein gp12"/>
    <property type="match status" value="1"/>
</dbReference>
<feature type="domain" description="Phage tail collar" evidence="1">
    <location>
        <begin position="1"/>
        <end position="51"/>
    </location>
</feature>
<accession>A0ABQ4LJH0</accession>
<evidence type="ECO:0000259" key="1">
    <source>
        <dbReference type="Pfam" id="PF07484"/>
    </source>
</evidence>
<dbReference type="Gene3D" id="3.90.1340.10">
    <property type="entry name" value="Phage tail collar domain"/>
    <property type="match status" value="1"/>
</dbReference>
<dbReference type="InterPro" id="IPR037053">
    <property type="entry name" value="Phage_tail_collar_dom_sf"/>
</dbReference>
<evidence type="ECO:0000313" key="3">
    <source>
        <dbReference type="Proteomes" id="UP000676601"/>
    </source>
</evidence>
<dbReference type="Proteomes" id="UP000676601">
    <property type="component" value="Unassembled WGS sequence"/>
</dbReference>
<gene>
    <name evidence="2" type="ORF">J21TS7_49890</name>
</gene>
<name>A0ABQ4LJH0_9BACL</name>
<reference evidence="2 3" key="1">
    <citation type="submission" date="2021-03" db="EMBL/GenBank/DDBJ databases">
        <title>Antimicrobial resistance genes in bacteria isolated from Japanese honey, and their potential for conferring macrolide and lincosamide resistance in the American foulbrood pathogen Paenibacillus larvae.</title>
        <authorList>
            <person name="Okamoto M."/>
            <person name="Kumagai M."/>
            <person name="Kanamori H."/>
            <person name="Takamatsu D."/>
        </authorList>
    </citation>
    <scope>NUCLEOTIDE SEQUENCE [LARGE SCALE GENOMIC DNA]</scope>
    <source>
        <strain evidence="2 3">J21TS7</strain>
    </source>
</reference>
<dbReference type="Pfam" id="PF07484">
    <property type="entry name" value="Collar"/>
    <property type="match status" value="1"/>
</dbReference>